<gene>
    <name evidence="4" type="ORF">IPJ38_22970</name>
</gene>
<proteinExistence type="predicted"/>
<dbReference type="Gene3D" id="3.40.50.2300">
    <property type="match status" value="1"/>
</dbReference>
<feature type="modified residue" description="4-aspartylphosphate" evidence="2">
    <location>
        <position position="72"/>
    </location>
</feature>
<dbReference type="InterPro" id="IPR050595">
    <property type="entry name" value="Bact_response_regulator"/>
</dbReference>
<comment type="caution">
    <text evidence="4">The sequence shown here is derived from an EMBL/GenBank/DDBJ whole genome shotgun (WGS) entry which is preliminary data.</text>
</comment>
<dbReference type="PANTHER" id="PTHR44591">
    <property type="entry name" value="STRESS RESPONSE REGULATOR PROTEIN 1"/>
    <property type="match status" value="1"/>
</dbReference>
<evidence type="ECO:0000259" key="3">
    <source>
        <dbReference type="PROSITE" id="PS50110"/>
    </source>
</evidence>
<protein>
    <submittedName>
        <fullName evidence="4">Response regulator</fullName>
    </submittedName>
</protein>
<dbReference type="SUPFAM" id="SSF52172">
    <property type="entry name" value="CheY-like"/>
    <property type="match status" value="1"/>
</dbReference>
<keyword evidence="1 2" id="KW-0597">Phosphoprotein</keyword>
<name>A0A935N000_9RHOO</name>
<dbReference type="Proteomes" id="UP000739411">
    <property type="component" value="Unassembled WGS sequence"/>
</dbReference>
<organism evidence="4 5">
    <name type="scientific">Candidatus Dechloromonas phosphorivorans</name>
    <dbReference type="NCBI Taxonomy" id="2899244"/>
    <lineage>
        <taxon>Bacteria</taxon>
        <taxon>Pseudomonadati</taxon>
        <taxon>Pseudomonadota</taxon>
        <taxon>Betaproteobacteria</taxon>
        <taxon>Rhodocyclales</taxon>
        <taxon>Azonexaceae</taxon>
        <taxon>Dechloromonas</taxon>
    </lineage>
</organism>
<dbReference type="Pfam" id="PF00072">
    <property type="entry name" value="Response_reg"/>
    <property type="match status" value="1"/>
</dbReference>
<dbReference type="InterPro" id="IPR001789">
    <property type="entry name" value="Sig_transdc_resp-reg_receiver"/>
</dbReference>
<dbReference type="InterPro" id="IPR011006">
    <property type="entry name" value="CheY-like_superfamily"/>
</dbReference>
<dbReference type="EMBL" id="JADJMS010000052">
    <property type="protein sequence ID" value="MBK7417516.1"/>
    <property type="molecule type" value="Genomic_DNA"/>
</dbReference>
<evidence type="ECO:0000256" key="2">
    <source>
        <dbReference type="PROSITE-ProRule" id="PRU00169"/>
    </source>
</evidence>
<evidence type="ECO:0000313" key="4">
    <source>
        <dbReference type="EMBL" id="MBK7417516.1"/>
    </source>
</evidence>
<dbReference type="PROSITE" id="PS50110">
    <property type="entry name" value="RESPONSE_REGULATORY"/>
    <property type="match status" value="1"/>
</dbReference>
<sequence>MDKTLSVVDDAAEETPSGRILIVDDDPVVAGMLGISLAAAGHSVVEVSSGEEALAWLTESGESTVPDVVFLDIEMGMGIDG</sequence>
<dbReference type="AlphaFoldDB" id="A0A935N000"/>
<dbReference type="GO" id="GO:0000160">
    <property type="term" value="P:phosphorelay signal transduction system"/>
    <property type="evidence" value="ECO:0007669"/>
    <property type="project" value="InterPro"/>
</dbReference>
<evidence type="ECO:0000313" key="5">
    <source>
        <dbReference type="Proteomes" id="UP000739411"/>
    </source>
</evidence>
<reference evidence="4 5" key="1">
    <citation type="submission" date="2020-10" db="EMBL/GenBank/DDBJ databases">
        <title>Connecting structure to function with the recovery of over 1000 high-quality activated sludge metagenome-assembled genomes encoding full-length rRNA genes using long-read sequencing.</title>
        <authorList>
            <person name="Singleton C.M."/>
            <person name="Petriglieri F."/>
            <person name="Kristensen J.M."/>
            <person name="Kirkegaard R.H."/>
            <person name="Michaelsen T.Y."/>
            <person name="Andersen M.H."/>
            <person name="Karst S.M."/>
            <person name="Dueholm M.S."/>
            <person name="Nielsen P.H."/>
            <person name="Albertsen M."/>
        </authorList>
    </citation>
    <scope>NUCLEOTIDE SEQUENCE [LARGE SCALE GENOMIC DNA]</scope>
    <source>
        <strain evidence="4">EsbW_18-Q3-R4-48_BATAC.463</strain>
    </source>
</reference>
<evidence type="ECO:0000256" key="1">
    <source>
        <dbReference type="ARBA" id="ARBA00022553"/>
    </source>
</evidence>
<feature type="domain" description="Response regulatory" evidence="3">
    <location>
        <begin position="19"/>
        <end position="81"/>
    </location>
</feature>
<accession>A0A935N000</accession>
<dbReference type="PANTHER" id="PTHR44591:SF3">
    <property type="entry name" value="RESPONSE REGULATORY DOMAIN-CONTAINING PROTEIN"/>
    <property type="match status" value="1"/>
</dbReference>